<dbReference type="Proteomes" id="UP001597024">
    <property type="component" value="Unassembled WGS sequence"/>
</dbReference>
<feature type="transmembrane region" description="Helical" evidence="7">
    <location>
        <begin position="85"/>
        <end position="102"/>
    </location>
</feature>
<evidence type="ECO:0000256" key="4">
    <source>
        <dbReference type="ARBA" id="ARBA00022692"/>
    </source>
</evidence>
<evidence type="ECO:0000256" key="2">
    <source>
        <dbReference type="ARBA" id="ARBA00022448"/>
    </source>
</evidence>
<keyword evidence="4 7" id="KW-0812">Transmembrane</keyword>
<feature type="transmembrane region" description="Helical" evidence="7">
    <location>
        <begin position="149"/>
        <end position="173"/>
    </location>
</feature>
<dbReference type="EMBL" id="JBHTHX010000027">
    <property type="protein sequence ID" value="MFD0883329.1"/>
    <property type="molecule type" value="Genomic_DNA"/>
</dbReference>
<comment type="caution">
    <text evidence="8">The sequence shown here is derived from an EMBL/GenBank/DDBJ whole genome shotgun (WGS) entry which is preliminary data.</text>
</comment>
<dbReference type="PANTHER" id="PTHR23517:SF2">
    <property type="entry name" value="MULTIDRUG RESISTANCE PROTEIN MDTH"/>
    <property type="match status" value="1"/>
</dbReference>
<comment type="subcellular location">
    <subcellularLocation>
        <location evidence="1">Cell membrane</location>
        <topology evidence="1">Multi-pass membrane protein</topology>
    </subcellularLocation>
</comment>
<sequence length="374" mass="39074">MSTFTGTLGRGIFTTIGVIYLTRSVGIPAVQVGLGLSLAAVFGILAGPLAGRLSDVFGARRITIVSAVCTGLSLAGYLIVDDFVSFLVCASVVVSLECAQNVGRATVIATTIPDETRVHARAYLRSVNNLALAISAAAAGLALHLDTRAAYLGFICAAGVCHLLAGVLGRWIPKAPTVDDRREGNRWIVFRDRPYMLLTLLNTVLSVHYDVLAVVVPLWIVEFTDAPASIVALLVVINTAMVVLLQVRASRGIDDVRQAGRAQRQAGVYFLFSCGLYAGSVLHVPWASVALLALATVVHTVGELRQAAGAWGISFDLASPDAPGQYQGVYNMSLTAASIIAPGVLTALILGLGLLGWLITGVLLLCAGAAIGRA</sequence>
<gene>
    <name evidence="8" type="ORF">ACFQ08_01985</name>
</gene>
<keyword evidence="2" id="KW-0813">Transport</keyword>
<feature type="transmembrane region" description="Helical" evidence="7">
    <location>
        <begin position="194"/>
        <end position="220"/>
    </location>
</feature>
<feature type="transmembrane region" description="Helical" evidence="7">
    <location>
        <begin position="226"/>
        <end position="247"/>
    </location>
</feature>
<evidence type="ECO:0000313" key="8">
    <source>
        <dbReference type="EMBL" id="MFD0883329.1"/>
    </source>
</evidence>
<keyword evidence="5 7" id="KW-1133">Transmembrane helix</keyword>
<dbReference type="InterPro" id="IPR011701">
    <property type="entry name" value="MFS"/>
</dbReference>
<evidence type="ECO:0000256" key="7">
    <source>
        <dbReference type="SAM" id="Phobius"/>
    </source>
</evidence>
<proteinExistence type="predicted"/>
<keyword evidence="6 7" id="KW-0472">Membrane</keyword>
<dbReference type="PANTHER" id="PTHR23517">
    <property type="entry name" value="RESISTANCE PROTEIN MDTM, PUTATIVE-RELATED-RELATED"/>
    <property type="match status" value="1"/>
</dbReference>
<evidence type="ECO:0000256" key="1">
    <source>
        <dbReference type="ARBA" id="ARBA00004651"/>
    </source>
</evidence>
<dbReference type="InterPro" id="IPR050171">
    <property type="entry name" value="MFS_Transporters"/>
</dbReference>
<evidence type="ECO:0000256" key="5">
    <source>
        <dbReference type="ARBA" id="ARBA00022989"/>
    </source>
</evidence>
<feature type="transmembrane region" description="Helical" evidence="7">
    <location>
        <begin position="29"/>
        <end position="50"/>
    </location>
</feature>
<evidence type="ECO:0000256" key="6">
    <source>
        <dbReference type="ARBA" id="ARBA00023136"/>
    </source>
</evidence>
<reference evidence="9" key="1">
    <citation type="journal article" date="2019" name="Int. J. Syst. Evol. Microbiol.">
        <title>The Global Catalogue of Microorganisms (GCM) 10K type strain sequencing project: providing services to taxonomists for standard genome sequencing and annotation.</title>
        <authorList>
            <consortium name="The Broad Institute Genomics Platform"/>
            <consortium name="The Broad Institute Genome Sequencing Center for Infectious Disease"/>
            <person name="Wu L."/>
            <person name="Ma J."/>
        </authorList>
    </citation>
    <scope>NUCLEOTIDE SEQUENCE [LARGE SCALE GENOMIC DNA]</scope>
    <source>
        <strain evidence="9">CCUG 62974</strain>
    </source>
</reference>
<keyword evidence="3" id="KW-1003">Cell membrane</keyword>
<protein>
    <submittedName>
        <fullName evidence="8">MFS transporter</fullName>
    </submittedName>
</protein>
<dbReference type="InterPro" id="IPR036259">
    <property type="entry name" value="MFS_trans_sf"/>
</dbReference>
<feature type="transmembrane region" description="Helical" evidence="7">
    <location>
        <begin position="62"/>
        <end position="79"/>
    </location>
</feature>
<feature type="transmembrane region" description="Helical" evidence="7">
    <location>
        <begin position="268"/>
        <end position="295"/>
    </location>
</feature>
<feature type="transmembrane region" description="Helical" evidence="7">
    <location>
        <begin position="122"/>
        <end position="143"/>
    </location>
</feature>
<feature type="transmembrane region" description="Helical" evidence="7">
    <location>
        <begin position="339"/>
        <end position="372"/>
    </location>
</feature>
<accession>A0ABW3DK35</accession>
<evidence type="ECO:0000256" key="3">
    <source>
        <dbReference type="ARBA" id="ARBA00022475"/>
    </source>
</evidence>
<feature type="non-terminal residue" evidence="8">
    <location>
        <position position="374"/>
    </location>
</feature>
<evidence type="ECO:0000313" key="9">
    <source>
        <dbReference type="Proteomes" id="UP001597024"/>
    </source>
</evidence>
<dbReference type="SUPFAM" id="SSF103473">
    <property type="entry name" value="MFS general substrate transporter"/>
    <property type="match status" value="1"/>
</dbReference>
<keyword evidence="9" id="KW-1185">Reference proteome</keyword>
<organism evidence="8 9">
    <name type="scientific">Streptosporangium algeriense</name>
    <dbReference type="NCBI Taxonomy" id="1682748"/>
    <lineage>
        <taxon>Bacteria</taxon>
        <taxon>Bacillati</taxon>
        <taxon>Actinomycetota</taxon>
        <taxon>Actinomycetes</taxon>
        <taxon>Streptosporangiales</taxon>
        <taxon>Streptosporangiaceae</taxon>
        <taxon>Streptosporangium</taxon>
    </lineage>
</organism>
<dbReference type="Pfam" id="PF07690">
    <property type="entry name" value="MFS_1"/>
    <property type="match status" value="1"/>
</dbReference>
<name>A0ABW3DK35_9ACTN</name>
<dbReference type="Gene3D" id="1.20.1250.20">
    <property type="entry name" value="MFS general substrate transporter like domains"/>
    <property type="match status" value="1"/>
</dbReference>